<dbReference type="Proteomes" id="UP000207741">
    <property type="component" value="Segment"/>
</dbReference>
<evidence type="ECO:0000256" key="2">
    <source>
        <dbReference type="ARBA" id="ARBA00022531"/>
    </source>
</evidence>
<accession>A0A0K0KWQ5</accession>
<comment type="similarity">
    <text evidence="1">Belongs to the PsaD family.</text>
</comment>
<dbReference type="GO" id="GO:0015979">
    <property type="term" value="P:photosynthesis"/>
    <property type="evidence" value="ECO:0007669"/>
    <property type="project" value="UniProtKB-KW"/>
</dbReference>
<dbReference type="InterPro" id="IPR003685">
    <property type="entry name" value="PsaD"/>
</dbReference>
<proteinExistence type="inferred from homology"/>
<dbReference type="PANTHER" id="PTHR31982">
    <property type="entry name" value="PHOTOSYSTEM I REACTION CENTER SUBUNIT II-1, CHLOROPLASTIC-RELATED"/>
    <property type="match status" value="1"/>
</dbReference>
<sequence>MIELTGKLPKYCRNTGNLIDPRFNINGFNPQRDYPKRTYAETYAITWTSPKEQGFELPTGGAALMNEGDNIMYFARKEQCLALGTQFKTDLKPKIKDYKIYRIYKNGEVEFLYPKDGVVSERVNEGREKANHNPRRIGQNPNPVELKWSSKQTFD</sequence>
<dbReference type="PANTHER" id="PTHR31982:SF5">
    <property type="entry name" value="PHOTOSYSTEM I REACTION CENTER SUBUNIT II, CHLOROPLASTIC"/>
    <property type="match status" value="1"/>
</dbReference>
<dbReference type="EMBL" id="KM359505">
    <property type="protein sequence ID" value="AIR93564.1"/>
    <property type="molecule type" value="Genomic_DNA"/>
</dbReference>
<dbReference type="KEGG" id="vg:26640054"/>
<evidence type="ECO:0000313" key="6">
    <source>
        <dbReference type="Proteomes" id="UP000207741"/>
    </source>
</evidence>
<dbReference type="GeneID" id="26640054"/>
<gene>
    <name evidence="5" type="primary">psaD</name>
</gene>
<evidence type="ECO:0000313" key="5">
    <source>
        <dbReference type="EMBL" id="AIR93564.1"/>
    </source>
</evidence>
<protein>
    <submittedName>
        <fullName evidence="5">Photosystem I reaction center subunit II</fullName>
    </submittedName>
</protein>
<name>A0A0K0KWQ5_9CAUD</name>
<dbReference type="Gene3D" id="3.30.1470.10">
    <property type="entry name" value="Photosystem I PsaD, reaction center subunit II"/>
    <property type="match status" value="1"/>
</dbReference>
<reference evidence="6" key="1">
    <citation type="submission" date="2014-08" db="EMBL/GenBank/DDBJ databases">
        <authorList>
            <person name="Edwards T."/>
        </authorList>
    </citation>
    <scope>NUCLEOTIDE SEQUENCE [LARGE SCALE GENOMIC DNA]</scope>
</reference>
<evidence type="ECO:0000256" key="3">
    <source>
        <dbReference type="ARBA" id="ARBA00022836"/>
    </source>
</evidence>
<dbReference type="InterPro" id="IPR036579">
    <property type="entry name" value="PsaD_sf"/>
</dbReference>
<evidence type="ECO:0000256" key="4">
    <source>
        <dbReference type="SAM" id="MobiDB-lite"/>
    </source>
</evidence>
<keyword evidence="6" id="KW-1185">Reference proteome</keyword>
<organism evidence="5 6">
    <name type="scientific">Prochlorococcus phage P-TIM68</name>
    <dbReference type="NCBI Taxonomy" id="1542477"/>
    <lineage>
        <taxon>Viruses</taxon>
        <taxon>Duplodnaviria</taxon>
        <taxon>Heunggongvirae</taxon>
        <taxon>Uroviricota</taxon>
        <taxon>Caudoviricetes</taxon>
        <taxon>Pantevenvirales</taxon>
        <taxon>Kyanoviridae</taxon>
        <taxon>Haifavirus</taxon>
        <taxon>Haifavirus tim68</taxon>
    </lineage>
</organism>
<keyword evidence="2" id="KW-0602">Photosynthesis</keyword>
<dbReference type="SUPFAM" id="SSF64234">
    <property type="entry name" value="Photosystem I subunit PsaD"/>
    <property type="match status" value="1"/>
</dbReference>
<feature type="region of interest" description="Disordered" evidence="4">
    <location>
        <begin position="123"/>
        <end position="155"/>
    </location>
</feature>
<dbReference type="Pfam" id="PF02531">
    <property type="entry name" value="PsaD"/>
    <property type="match status" value="1"/>
</dbReference>
<keyword evidence="3" id="KW-0603">Photosystem I</keyword>
<evidence type="ECO:0000256" key="1">
    <source>
        <dbReference type="ARBA" id="ARBA00009926"/>
    </source>
</evidence>
<dbReference type="RefSeq" id="YP_009213740.1">
    <property type="nucleotide sequence ID" value="NC_028955.1"/>
</dbReference>